<evidence type="ECO:0000256" key="1">
    <source>
        <dbReference type="SAM" id="Phobius"/>
    </source>
</evidence>
<keyword evidence="1" id="KW-1133">Transmembrane helix</keyword>
<evidence type="ECO:0000313" key="2">
    <source>
        <dbReference type="EMBL" id="MFD2418116.1"/>
    </source>
</evidence>
<dbReference type="InterPro" id="IPR007436">
    <property type="entry name" value="DUF485"/>
</dbReference>
<comment type="caution">
    <text evidence="2">The sequence shown here is derived from an EMBL/GenBank/DDBJ whole genome shotgun (WGS) entry which is preliminary data.</text>
</comment>
<dbReference type="PANTHER" id="PTHR38441">
    <property type="entry name" value="INTEGRAL MEMBRANE PROTEIN-RELATED"/>
    <property type="match status" value="1"/>
</dbReference>
<dbReference type="Pfam" id="PF04341">
    <property type="entry name" value="DUF485"/>
    <property type="match status" value="1"/>
</dbReference>
<organism evidence="2 3">
    <name type="scientific">Amycolatopsis pigmentata</name>
    <dbReference type="NCBI Taxonomy" id="450801"/>
    <lineage>
        <taxon>Bacteria</taxon>
        <taxon>Bacillati</taxon>
        <taxon>Actinomycetota</taxon>
        <taxon>Actinomycetes</taxon>
        <taxon>Pseudonocardiales</taxon>
        <taxon>Pseudonocardiaceae</taxon>
        <taxon>Amycolatopsis</taxon>
    </lineage>
</organism>
<feature type="transmembrane region" description="Helical" evidence="1">
    <location>
        <begin position="73"/>
        <end position="91"/>
    </location>
</feature>
<protein>
    <submittedName>
        <fullName evidence="2">DUF485 domain-containing protein</fullName>
    </submittedName>
</protein>
<evidence type="ECO:0000313" key="3">
    <source>
        <dbReference type="Proteomes" id="UP001597417"/>
    </source>
</evidence>
<keyword evidence="1" id="KW-0472">Membrane</keyword>
<sequence>MSSTDQDLETGPGTDWEQVQASAEFADLRRRLRVFVFPMTVIFLAWYLLYVLLADYAHGFMSTKVAGNINVGLVIGLLQFVSTFVITWLYVRYANRKLDPVADKIRGEIEGESE</sequence>
<keyword evidence="3" id="KW-1185">Reference proteome</keyword>
<reference evidence="3" key="1">
    <citation type="journal article" date="2019" name="Int. J. Syst. Evol. Microbiol.">
        <title>The Global Catalogue of Microorganisms (GCM) 10K type strain sequencing project: providing services to taxonomists for standard genome sequencing and annotation.</title>
        <authorList>
            <consortium name="The Broad Institute Genomics Platform"/>
            <consortium name="The Broad Institute Genome Sequencing Center for Infectious Disease"/>
            <person name="Wu L."/>
            <person name="Ma J."/>
        </authorList>
    </citation>
    <scope>NUCLEOTIDE SEQUENCE [LARGE SCALE GENOMIC DNA]</scope>
    <source>
        <strain evidence="3">CGMCC 4.7645</strain>
    </source>
</reference>
<gene>
    <name evidence="2" type="ORF">ACFSXZ_17475</name>
</gene>
<name>A0ABW5FZG9_9PSEU</name>
<keyword evidence="1" id="KW-0812">Transmembrane</keyword>
<dbReference type="RefSeq" id="WP_378266075.1">
    <property type="nucleotide sequence ID" value="NZ_JBHUKR010000007.1"/>
</dbReference>
<accession>A0ABW5FZG9</accession>
<dbReference type="PANTHER" id="PTHR38441:SF1">
    <property type="entry name" value="MEMBRANE PROTEIN"/>
    <property type="match status" value="1"/>
</dbReference>
<proteinExistence type="predicted"/>
<feature type="transmembrane region" description="Helical" evidence="1">
    <location>
        <begin position="34"/>
        <end position="53"/>
    </location>
</feature>
<dbReference type="EMBL" id="JBHUKR010000007">
    <property type="protein sequence ID" value="MFD2418116.1"/>
    <property type="molecule type" value="Genomic_DNA"/>
</dbReference>
<dbReference type="Proteomes" id="UP001597417">
    <property type="component" value="Unassembled WGS sequence"/>
</dbReference>